<feature type="transmembrane region" description="Helical" evidence="6">
    <location>
        <begin position="256"/>
        <end position="274"/>
    </location>
</feature>
<evidence type="ECO:0000256" key="4">
    <source>
        <dbReference type="ARBA" id="ARBA00023136"/>
    </source>
</evidence>
<comment type="caution">
    <text evidence="8">The sequence shown here is derived from an EMBL/GenBank/DDBJ whole genome shotgun (WGS) entry which is preliminary data.</text>
</comment>
<feature type="domain" description="Major facilitator superfamily (MFS) profile" evidence="7">
    <location>
        <begin position="39"/>
        <end position="496"/>
    </location>
</feature>
<feature type="transmembrane region" description="Helical" evidence="6">
    <location>
        <begin position="331"/>
        <end position="350"/>
    </location>
</feature>
<keyword evidence="9" id="KW-1185">Reference proteome</keyword>
<dbReference type="Gene3D" id="1.20.1720.10">
    <property type="entry name" value="Multidrug resistance protein D"/>
    <property type="match status" value="1"/>
</dbReference>
<dbReference type="Proteomes" id="UP001355206">
    <property type="component" value="Unassembled WGS sequence"/>
</dbReference>
<evidence type="ECO:0000313" key="9">
    <source>
        <dbReference type="Proteomes" id="UP001355206"/>
    </source>
</evidence>
<name>A0ABU7TM52_9HYPH</name>
<feature type="region of interest" description="Disordered" evidence="5">
    <location>
        <begin position="1"/>
        <end position="27"/>
    </location>
</feature>
<feature type="transmembrane region" description="Helical" evidence="6">
    <location>
        <begin position="193"/>
        <end position="213"/>
    </location>
</feature>
<evidence type="ECO:0000256" key="2">
    <source>
        <dbReference type="ARBA" id="ARBA00022692"/>
    </source>
</evidence>
<feature type="transmembrane region" description="Helical" evidence="6">
    <location>
        <begin position="424"/>
        <end position="446"/>
    </location>
</feature>
<reference evidence="8 9" key="1">
    <citation type="journal article" date="2012" name="Genet. Mol. Biol.">
        <title>Analysis of 16S rRNA and mxaF genes revealing insights into Methylobacterium niche-specific plant association.</title>
        <authorList>
            <person name="Dourado M.N."/>
            <person name="Andreote F.D."/>
            <person name="Dini-Andreote F."/>
            <person name="Conti R."/>
            <person name="Araujo J.M."/>
            <person name="Araujo W.L."/>
        </authorList>
    </citation>
    <scope>NUCLEOTIDE SEQUENCE [LARGE SCALE GENOMIC DNA]</scope>
    <source>
        <strain evidence="8 9">TC3-10</strain>
    </source>
</reference>
<dbReference type="SUPFAM" id="SSF103473">
    <property type="entry name" value="MFS general substrate transporter"/>
    <property type="match status" value="1"/>
</dbReference>
<evidence type="ECO:0000259" key="7">
    <source>
        <dbReference type="PROSITE" id="PS50850"/>
    </source>
</evidence>
<feature type="transmembrane region" description="Helical" evidence="6">
    <location>
        <begin position="466"/>
        <end position="490"/>
    </location>
</feature>
<dbReference type="InterPro" id="IPR020846">
    <property type="entry name" value="MFS_dom"/>
</dbReference>
<feature type="transmembrane region" description="Helical" evidence="6">
    <location>
        <begin position="104"/>
        <end position="124"/>
    </location>
</feature>
<dbReference type="Gene3D" id="1.20.1250.20">
    <property type="entry name" value="MFS general substrate transporter like domains"/>
    <property type="match status" value="1"/>
</dbReference>
<evidence type="ECO:0000256" key="6">
    <source>
        <dbReference type="SAM" id="Phobius"/>
    </source>
</evidence>
<feature type="transmembrane region" description="Helical" evidence="6">
    <location>
        <begin position="386"/>
        <end position="403"/>
    </location>
</feature>
<dbReference type="CDD" id="cd17321">
    <property type="entry name" value="MFS_MMR_MDR_like"/>
    <property type="match status" value="1"/>
</dbReference>
<comment type="subcellular location">
    <subcellularLocation>
        <location evidence="1">Membrane</location>
        <topology evidence="1">Multi-pass membrane protein</topology>
    </subcellularLocation>
</comment>
<feature type="compositionally biased region" description="Basic and acidic residues" evidence="5">
    <location>
        <begin position="1"/>
        <end position="16"/>
    </location>
</feature>
<feature type="transmembrane region" description="Helical" evidence="6">
    <location>
        <begin position="225"/>
        <end position="244"/>
    </location>
</feature>
<feature type="transmembrane region" description="Helical" evidence="6">
    <location>
        <begin position="166"/>
        <end position="187"/>
    </location>
</feature>
<dbReference type="PROSITE" id="PS50850">
    <property type="entry name" value="MFS"/>
    <property type="match status" value="1"/>
</dbReference>
<dbReference type="Pfam" id="PF07690">
    <property type="entry name" value="MFS_1"/>
    <property type="match status" value="1"/>
</dbReference>
<dbReference type="PANTHER" id="PTHR42718:SF48">
    <property type="entry name" value="CONSERVED TWO-DOMAIN MEMBRANE PROTEIN-RELATED"/>
    <property type="match status" value="1"/>
</dbReference>
<dbReference type="InterPro" id="IPR036259">
    <property type="entry name" value="MFS_trans_sf"/>
</dbReference>
<feature type="compositionally biased region" description="Polar residues" evidence="5">
    <location>
        <begin position="17"/>
        <end position="27"/>
    </location>
</feature>
<feature type="transmembrane region" description="Helical" evidence="6">
    <location>
        <begin position="295"/>
        <end position="319"/>
    </location>
</feature>
<keyword evidence="2 6" id="KW-0812">Transmembrane</keyword>
<dbReference type="EMBL" id="MLCA01000002">
    <property type="protein sequence ID" value="MEE7490556.1"/>
    <property type="molecule type" value="Genomic_DNA"/>
</dbReference>
<sequence length="501" mass="52017">MEKRVPVMPEAQDKRASFSSQAPAPSRSISRLGVSSWLVVCITCLGAFAGQVDASIVQLGLPDLEQAFNASLDQVSWVAVGYSLAFAAVLPVYARLAEIAGRKLMYLLGFALFGLFSALCGLAPNLPWLIAFRVLQGMSGALLGANSIVILVAATDPAQRGRAMGLFASAQAIGVSTGPALGGLLLSNLSWHWIFWVTVPFAALGAALGWVTVPVSTRLSKEAAFDWWGALLLIPALSALMTTLTELNAWGPLSPALLICATSALVLLAGFVWWERRAPTPLVDLGLFQSRAFAGGTVATLLSYAMLYGMFFTMSFALVRGYHDAPLSAGLRLAIIPAALGLVAPFSGSLSAKWPRLVTKGSMGLCAAAAAGLSQTLTGSPSSEPAMMMLLALYGVGLGLFIAPNNSATLAAAPADHAGQAGGLLNLMRAFGTATGVATASTLLAWRLELASDVHGRTIGVSEQALLSATSDVMILLTAIAAATALAASFEDQGRPRIQRA</sequence>
<dbReference type="InterPro" id="IPR011701">
    <property type="entry name" value="MFS"/>
</dbReference>
<dbReference type="PRINTS" id="PR01036">
    <property type="entry name" value="TCRTETB"/>
</dbReference>
<dbReference type="PANTHER" id="PTHR42718">
    <property type="entry name" value="MAJOR FACILITATOR SUPERFAMILY MULTIDRUG TRANSPORTER MFSC"/>
    <property type="match status" value="1"/>
</dbReference>
<accession>A0ABU7TM52</accession>
<feature type="transmembrane region" description="Helical" evidence="6">
    <location>
        <begin position="77"/>
        <end position="97"/>
    </location>
</feature>
<organism evidence="8 9">
    <name type="scientific">Methylobacterium oryzae</name>
    <dbReference type="NCBI Taxonomy" id="334852"/>
    <lineage>
        <taxon>Bacteria</taxon>
        <taxon>Pseudomonadati</taxon>
        <taxon>Pseudomonadota</taxon>
        <taxon>Alphaproteobacteria</taxon>
        <taxon>Hyphomicrobiales</taxon>
        <taxon>Methylobacteriaceae</taxon>
        <taxon>Methylobacterium</taxon>
    </lineage>
</organism>
<gene>
    <name evidence="8" type="ORF">MOTC310_08725</name>
</gene>
<feature type="transmembrane region" description="Helical" evidence="6">
    <location>
        <begin position="37"/>
        <end position="57"/>
    </location>
</feature>
<evidence type="ECO:0000256" key="5">
    <source>
        <dbReference type="SAM" id="MobiDB-lite"/>
    </source>
</evidence>
<dbReference type="RefSeq" id="WP_331301547.1">
    <property type="nucleotide sequence ID" value="NZ_MLCA01000002.1"/>
</dbReference>
<evidence type="ECO:0000256" key="1">
    <source>
        <dbReference type="ARBA" id="ARBA00004141"/>
    </source>
</evidence>
<protein>
    <submittedName>
        <fullName evidence="8">MFS transporter</fullName>
    </submittedName>
</protein>
<evidence type="ECO:0000313" key="8">
    <source>
        <dbReference type="EMBL" id="MEE7490556.1"/>
    </source>
</evidence>
<evidence type="ECO:0000256" key="3">
    <source>
        <dbReference type="ARBA" id="ARBA00022989"/>
    </source>
</evidence>
<keyword evidence="3 6" id="KW-1133">Transmembrane helix</keyword>
<keyword evidence="4 6" id="KW-0472">Membrane</keyword>
<feature type="transmembrane region" description="Helical" evidence="6">
    <location>
        <begin position="130"/>
        <end position="154"/>
    </location>
</feature>
<proteinExistence type="predicted"/>